<proteinExistence type="predicted"/>
<organism evidence="1 2">
    <name type="scientific">Chryseobacterium oryzae</name>
    <dbReference type="NCBI Taxonomy" id="2929799"/>
    <lineage>
        <taxon>Bacteria</taxon>
        <taxon>Pseudomonadati</taxon>
        <taxon>Bacteroidota</taxon>
        <taxon>Flavobacteriia</taxon>
        <taxon>Flavobacteriales</taxon>
        <taxon>Weeksellaceae</taxon>
        <taxon>Chryseobacterium group</taxon>
        <taxon>Chryseobacterium</taxon>
    </lineage>
</organism>
<accession>A0ABY4BJY0</accession>
<reference evidence="1 2" key="1">
    <citation type="submission" date="2022-03" db="EMBL/GenBank/DDBJ databases">
        <title>Chryseobacterium sp. isolated from the Andong Sikhe.</title>
        <authorList>
            <person name="Won M."/>
            <person name="Kim S.-J."/>
            <person name="Kwon S.-W."/>
        </authorList>
    </citation>
    <scope>NUCLEOTIDE SEQUENCE [LARGE SCALE GENOMIC DNA]</scope>
    <source>
        <strain evidence="1 2">ADR-1</strain>
    </source>
</reference>
<evidence type="ECO:0008006" key="3">
    <source>
        <dbReference type="Google" id="ProtNLM"/>
    </source>
</evidence>
<evidence type="ECO:0000313" key="1">
    <source>
        <dbReference type="EMBL" id="UOE39089.1"/>
    </source>
</evidence>
<dbReference type="Proteomes" id="UP000831068">
    <property type="component" value="Chromosome"/>
</dbReference>
<sequence>MKKYLFIFTVLWSVCTFSQQLRTEIYETENYSIETPDTWKVTNDQGIVNIFPTNQIGAITISEYHHLDLPKSEVKNFILALYHSSDDEKKVKNTGSKKGFSEYQYEYFDEKEKLFWFTKVYQKNTDLFLLTINCQQKHWNGNYMKLFKESFDSFKIKKINDY</sequence>
<evidence type="ECO:0000313" key="2">
    <source>
        <dbReference type="Proteomes" id="UP000831068"/>
    </source>
</evidence>
<dbReference type="EMBL" id="CP094529">
    <property type="protein sequence ID" value="UOE39089.1"/>
    <property type="molecule type" value="Genomic_DNA"/>
</dbReference>
<dbReference type="RefSeq" id="WP_243577269.1">
    <property type="nucleotide sequence ID" value="NZ_CP094529.1"/>
</dbReference>
<gene>
    <name evidence="1" type="ORF">MTP08_04775</name>
</gene>
<keyword evidence="2" id="KW-1185">Reference proteome</keyword>
<protein>
    <recommendedName>
        <fullName evidence="3">DUF1795 domain-containing protein</fullName>
    </recommendedName>
</protein>
<dbReference type="InterPro" id="IPR016123">
    <property type="entry name" value="Mog1/PsbP_a/b/a-sand"/>
</dbReference>
<name>A0ABY4BJY0_9FLAO</name>
<dbReference type="SUPFAM" id="SSF55724">
    <property type="entry name" value="Mog1p/PsbP-like"/>
    <property type="match status" value="1"/>
</dbReference>